<comment type="caution">
    <text evidence="2">The sequence shown here is derived from an EMBL/GenBank/DDBJ whole genome shotgun (WGS) entry which is preliminary data.</text>
</comment>
<comment type="similarity">
    <text evidence="1">Belongs to the UPF0276 family.</text>
</comment>
<dbReference type="RefSeq" id="WP_188861901.1">
    <property type="nucleotide sequence ID" value="NZ_BMLT01000009.1"/>
</dbReference>
<organism evidence="2 3">
    <name type="scientific">Marinobacterium nitratireducens</name>
    <dbReference type="NCBI Taxonomy" id="518897"/>
    <lineage>
        <taxon>Bacteria</taxon>
        <taxon>Pseudomonadati</taxon>
        <taxon>Pseudomonadota</taxon>
        <taxon>Gammaproteobacteria</taxon>
        <taxon>Oceanospirillales</taxon>
        <taxon>Oceanospirillaceae</taxon>
        <taxon>Marinobacterium</taxon>
    </lineage>
</organism>
<dbReference type="HAMAP" id="MF_00697">
    <property type="entry name" value="UPF0276"/>
    <property type="match status" value="1"/>
</dbReference>
<accession>A0A918DX04</accession>
<keyword evidence="3" id="KW-1185">Reference proteome</keyword>
<gene>
    <name evidence="2" type="ORF">GCM10011348_35030</name>
</gene>
<name>A0A918DX04_9GAMM</name>
<sequence length="297" mass="33111">MNPLIPVKPAPADNGAIPVDAGIGLRSPHIEALLQTRPAIGWLEVHSENFFGNGGVPLHYLMQAREHYPVSLHGVGLSLGSTDPISQPHLRLLRQLIDRVQPGLVSEHLSWGAVSGIHFNDLLPLPYTEEALDHFCRRVDQAQEILGWRLLIENPSSYLSYRHSTIPEWEFLAAVAERTGAGILLDINNIFVSAFNQGFDAETYLKSIPASRVGEIHLAGHSRKQFDDGELLIDDHASPVCDQVWSLYRRTLTWLGPKPTLIEWDAELPPLPDLVDQARLARNCLNRASTGRRETCR</sequence>
<dbReference type="AlphaFoldDB" id="A0A918DX04"/>
<reference evidence="2 3" key="1">
    <citation type="journal article" date="2014" name="Int. J. Syst. Evol. Microbiol.">
        <title>Complete genome sequence of Corynebacterium casei LMG S-19264T (=DSM 44701T), isolated from a smear-ripened cheese.</title>
        <authorList>
            <consortium name="US DOE Joint Genome Institute (JGI-PGF)"/>
            <person name="Walter F."/>
            <person name="Albersmeier A."/>
            <person name="Kalinowski J."/>
            <person name="Ruckert C."/>
        </authorList>
    </citation>
    <scope>NUCLEOTIDE SEQUENCE [LARGE SCALE GENOMIC DNA]</scope>
    <source>
        <strain evidence="2 3">CGMCC 1.7286</strain>
    </source>
</reference>
<dbReference type="InterPro" id="IPR007801">
    <property type="entry name" value="MbnB/TglH/ChrH"/>
</dbReference>
<dbReference type="PANTHER" id="PTHR42194:SF1">
    <property type="entry name" value="UPF0276 PROTEIN HI_1600"/>
    <property type="match status" value="1"/>
</dbReference>
<evidence type="ECO:0000313" key="3">
    <source>
        <dbReference type="Proteomes" id="UP000599578"/>
    </source>
</evidence>
<dbReference type="Gene3D" id="3.20.20.150">
    <property type="entry name" value="Divalent-metal-dependent TIM barrel enzymes"/>
    <property type="match status" value="1"/>
</dbReference>
<evidence type="ECO:0000313" key="2">
    <source>
        <dbReference type="EMBL" id="GGO85752.1"/>
    </source>
</evidence>
<dbReference type="Proteomes" id="UP000599578">
    <property type="component" value="Unassembled WGS sequence"/>
</dbReference>
<dbReference type="PANTHER" id="PTHR42194">
    <property type="entry name" value="UPF0276 PROTEIN HI_1600"/>
    <property type="match status" value="1"/>
</dbReference>
<dbReference type="SUPFAM" id="SSF51658">
    <property type="entry name" value="Xylose isomerase-like"/>
    <property type="match status" value="1"/>
</dbReference>
<dbReference type="Pfam" id="PF05114">
    <property type="entry name" value="MbnB_TglH_ChrH"/>
    <property type="match status" value="1"/>
</dbReference>
<evidence type="ECO:0000256" key="1">
    <source>
        <dbReference type="HAMAP-Rule" id="MF_00697"/>
    </source>
</evidence>
<proteinExistence type="inferred from homology"/>
<dbReference type="NCBIfam" id="NF003818">
    <property type="entry name" value="PRK05409.1"/>
    <property type="match status" value="1"/>
</dbReference>
<dbReference type="InterPro" id="IPR036237">
    <property type="entry name" value="Xyl_isomerase-like_sf"/>
</dbReference>
<protein>
    <recommendedName>
        <fullName evidence="1">UPF0276 protein GCM10011348_35030</fullName>
    </recommendedName>
</protein>
<dbReference type="EMBL" id="BMLT01000009">
    <property type="protein sequence ID" value="GGO85752.1"/>
    <property type="molecule type" value="Genomic_DNA"/>
</dbReference>